<evidence type="ECO:0000313" key="14">
    <source>
        <dbReference type="Proteomes" id="UP000326781"/>
    </source>
</evidence>
<proteinExistence type="inferred from homology"/>
<evidence type="ECO:0000256" key="1">
    <source>
        <dbReference type="ARBA" id="ARBA00001966"/>
    </source>
</evidence>
<organism evidence="13 14">
    <name type="scientific">Pectobacterium phage Wc4</name>
    <dbReference type="NCBI Taxonomy" id="2652428"/>
    <lineage>
        <taxon>Viruses</taxon>
        <taxon>Duplodnaviria</taxon>
        <taxon>Heunggongvirae</taxon>
        <taxon>Uroviricota</taxon>
        <taxon>Caudoviricetes</taxon>
        <taxon>Andersonviridae</taxon>
        <taxon>Andersonviridae incertae sedis</taxon>
        <taxon>Arnovirus</taxon>
        <taxon>Arnovirus Wc4</taxon>
    </lineage>
</organism>
<evidence type="ECO:0000256" key="8">
    <source>
        <dbReference type="ARBA" id="ARBA00023002"/>
    </source>
</evidence>
<dbReference type="SUPFAM" id="SSF102114">
    <property type="entry name" value="Radical SAM enzymes"/>
    <property type="match status" value="1"/>
</dbReference>
<sequence>MNFQQIRKFDTANGTGIRVSLFVSGCSFACKGCFNHEAWKYDSGEPFTVKALEELLTACDSDFISGLSILGGDPLEPRNVEQVAYIAGCFKRRFPEKSLWLWTGFTLDSLIWRMALCAKGSDATESILTDVDVLIDGQYEKDNPTSKPYRGSDNQRMWVKNTGHFNWKEVTGDMPD</sequence>
<name>A0A5P8D5X2_9CAUD</name>
<keyword evidence="6" id="KW-0949">S-adenosyl-L-methionine</keyword>
<evidence type="ECO:0000256" key="6">
    <source>
        <dbReference type="ARBA" id="ARBA00022691"/>
    </source>
</evidence>
<dbReference type="InterPro" id="IPR001989">
    <property type="entry name" value="Radical_activat_CS"/>
</dbReference>
<keyword evidence="5" id="KW-0004">4Fe-4S</keyword>
<dbReference type="GO" id="GO:0043365">
    <property type="term" value="F:[formate-C-acetyltransferase]-activating enzyme activity"/>
    <property type="evidence" value="ECO:0007669"/>
    <property type="project" value="InterPro"/>
</dbReference>
<dbReference type="PROSITE" id="PS01087">
    <property type="entry name" value="RADICAL_ACTIVATING"/>
    <property type="match status" value="1"/>
</dbReference>
<dbReference type="GO" id="GO:0046872">
    <property type="term" value="F:metal ion binding"/>
    <property type="evidence" value="ECO:0007669"/>
    <property type="project" value="UniProtKB-KW"/>
</dbReference>
<dbReference type="NCBIfam" id="TIGR02491">
    <property type="entry name" value="NrdG"/>
    <property type="match status" value="1"/>
</dbReference>
<dbReference type="PANTHER" id="PTHR30352">
    <property type="entry name" value="PYRUVATE FORMATE-LYASE-ACTIVATING ENZYME"/>
    <property type="match status" value="1"/>
</dbReference>
<evidence type="ECO:0000256" key="2">
    <source>
        <dbReference type="ARBA" id="ARBA00003852"/>
    </source>
</evidence>
<evidence type="ECO:0000256" key="5">
    <source>
        <dbReference type="ARBA" id="ARBA00022485"/>
    </source>
</evidence>
<dbReference type="InterPro" id="IPR007197">
    <property type="entry name" value="rSAM"/>
</dbReference>
<keyword evidence="14" id="KW-1185">Reference proteome</keyword>
<reference evidence="13 14" key="1">
    <citation type="submission" date="2019-08" db="EMBL/GenBank/DDBJ databases">
        <title>Six bacteriophages against potato bacterial diseases.</title>
        <authorList>
            <person name="Zhang X."/>
            <person name="Kering K."/>
        </authorList>
    </citation>
    <scope>NUCLEOTIDE SEQUENCE [LARGE SCALE GENOMIC DNA]</scope>
</reference>
<dbReference type="PANTHER" id="PTHR30352:SF2">
    <property type="entry name" value="ANAEROBIC RIBONUCLEOSIDE-TRIPHOSPHATE REDUCTASE-ACTIVATING PROTEIN"/>
    <property type="match status" value="1"/>
</dbReference>
<comment type="cofactor">
    <cofactor evidence="1">
        <name>[4Fe-4S] cluster</name>
        <dbReference type="ChEBI" id="CHEBI:49883"/>
    </cofactor>
</comment>
<dbReference type="EMBL" id="MN270891">
    <property type="protein sequence ID" value="QFP93812.1"/>
    <property type="molecule type" value="Genomic_DNA"/>
</dbReference>
<dbReference type="SFLD" id="SFLDF00299">
    <property type="entry name" value="anaerobic_ribonucleoside-triph"/>
    <property type="match status" value="1"/>
</dbReference>
<evidence type="ECO:0000256" key="7">
    <source>
        <dbReference type="ARBA" id="ARBA00022723"/>
    </source>
</evidence>
<evidence type="ECO:0000313" key="13">
    <source>
        <dbReference type="EMBL" id="QFP93812.1"/>
    </source>
</evidence>
<dbReference type="GO" id="GO:0051539">
    <property type="term" value="F:4 iron, 4 sulfur cluster binding"/>
    <property type="evidence" value="ECO:0007669"/>
    <property type="project" value="UniProtKB-KW"/>
</dbReference>
<evidence type="ECO:0000256" key="9">
    <source>
        <dbReference type="ARBA" id="ARBA00023004"/>
    </source>
</evidence>
<comment type="catalytic activity">
    <reaction evidence="12">
        <text>glycyl-[protein] + reduced [flavodoxin] + S-adenosyl-L-methionine = glycin-2-yl radical-[protein] + semiquinone [flavodoxin] + 5'-deoxyadenosine + L-methionine + H(+)</text>
        <dbReference type="Rhea" id="RHEA:61976"/>
        <dbReference type="Rhea" id="RHEA-COMP:10622"/>
        <dbReference type="Rhea" id="RHEA-COMP:14480"/>
        <dbReference type="Rhea" id="RHEA-COMP:15993"/>
        <dbReference type="Rhea" id="RHEA-COMP:15994"/>
        <dbReference type="ChEBI" id="CHEBI:15378"/>
        <dbReference type="ChEBI" id="CHEBI:17319"/>
        <dbReference type="ChEBI" id="CHEBI:29947"/>
        <dbReference type="ChEBI" id="CHEBI:32722"/>
        <dbReference type="ChEBI" id="CHEBI:57618"/>
        <dbReference type="ChEBI" id="CHEBI:57844"/>
        <dbReference type="ChEBI" id="CHEBI:59789"/>
        <dbReference type="ChEBI" id="CHEBI:140311"/>
    </reaction>
</comment>
<evidence type="ECO:0000256" key="10">
    <source>
        <dbReference type="ARBA" id="ARBA00023014"/>
    </source>
</evidence>
<keyword evidence="7" id="KW-0479">Metal-binding</keyword>
<evidence type="ECO:0000256" key="3">
    <source>
        <dbReference type="ARBA" id="ARBA00009777"/>
    </source>
</evidence>
<dbReference type="SFLD" id="SFLDG01066">
    <property type="entry name" value="organic_radical-activating_enz"/>
    <property type="match status" value="1"/>
</dbReference>
<dbReference type="Proteomes" id="UP000326781">
    <property type="component" value="Segment"/>
</dbReference>
<dbReference type="InterPro" id="IPR012837">
    <property type="entry name" value="NrdG"/>
</dbReference>
<evidence type="ECO:0000256" key="12">
    <source>
        <dbReference type="ARBA" id="ARBA00047365"/>
    </source>
</evidence>
<protein>
    <recommendedName>
        <fullName evidence="4">Anaerobic ribonucleoside-triphosphate reductase-activating protein</fullName>
    </recommendedName>
    <alternativeName>
        <fullName evidence="11">Class III anaerobic ribonucleotide reductase small component</fullName>
    </alternativeName>
</protein>
<keyword evidence="10" id="KW-0411">Iron-sulfur</keyword>
<dbReference type="SFLD" id="SFLDS00029">
    <property type="entry name" value="Radical_SAM"/>
    <property type="match status" value="1"/>
</dbReference>
<dbReference type="Gene3D" id="3.20.20.70">
    <property type="entry name" value="Aldolase class I"/>
    <property type="match status" value="1"/>
</dbReference>
<dbReference type="GO" id="GO:0004748">
    <property type="term" value="F:ribonucleoside-diphosphate reductase activity, thioredoxin disulfide as acceptor"/>
    <property type="evidence" value="ECO:0007669"/>
    <property type="project" value="TreeGrafter"/>
</dbReference>
<dbReference type="InterPro" id="IPR013785">
    <property type="entry name" value="Aldolase_TIM"/>
</dbReference>
<dbReference type="InterPro" id="IPR058240">
    <property type="entry name" value="rSAM_sf"/>
</dbReference>
<comment type="similarity">
    <text evidence="3">Belongs to the organic radical-activating enzymes family.</text>
</comment>
<dbReference type="SFLD" id="SFLDG01063">
    <property type="entry name" value="activating_enzymes__group_1"/>
    <property type="match status" value="1"/>
</dbReference>
<keyword evidence="8" id="KW-0560">Oxidoreductase</keyword>
<keyword evidence="9" id="KW-0408">Iron</keyword>
<dbReference type="PIRSF" id="PIRSF000368">
    <property type="entry name" value="NrdG"/>
    <property type="match status" value="1"/>
</dbReference>
<dbReference type="Pfam" id="PF13353">
    <property type="entry name" value="Fer4_12"/>
    <property type="match status" value="1"/>
</dbReference>
<accession>A0A5P8D5X2</accession>
<comment type="function">
    <text evidence="2">Activation of anaerobic ribonucleoside-triphosphate reductase under anaerobic conditions by generation of an organic free radical, using S-adenosylmethionine and reduced flavodoxin as cosubstrates to produce 5'-deoxy-adenosine.</text>
</comment>
<evidence type="ECO:0000256" key="11">
    <source>
        <dbReference type="ARBA" id="ARBA00033436"/>
    </source>
</evidence>
<dbReference type="InterPro" id="IPR034457">
    <property type="entry name" value="Organic_radical-activating"/>
</dbReference>
<evidence type="ECO:0000256" key="4">
    <source>
        <dbReference type="ARBA" id="ARBA00014281"/>
    </source>
</evidence>